<dbReference type="InterPro" id="IPR001039">
    <property type="entry name" value="MHC_I_a_a1/a2"/>
</dbReference>
<evidence type="ECO:0000256" key="11">
    <source>
        <dbReference type="RuleBase" id="RU004439"/>
    </source>
</evidence>
<keyword evidence="5" id="KW-0597">Phosphoprotein</keyword>
<evidence type="ECO:0000256" key="3">
    <source>
        <dbReference type="ARBA" id="ARBA00006909"/>
    </source>
</evidence>
<dbReference type="OrthoDB" id="8936120at2759"/>
<keyword evidence="6 12" id="KW-0812">Transmembrane</keyword>
<dbReference type="AlphaFoldDB" id="A0A8B7UM56"/>
<dbReference type="Pfam" id="PF07654">
    <property type="entry name" value="C1-set"/>
    <property type="match status" value="1"/>
</dbReference>
<dbReference type="InterPro" id="IPR003597">
    <property type="entry name" value="Ig_C1-set"/>
</dbReference>
<name>A0A8B7UM56_CASCN</name>
<dbReference type="GeneID" id="109687282"/>
<keyword evidence="13" id="KW-0732">Signal</keyword>
<dbReference type="GO" id="GO:0098553">
    <property type="term" value="C:lumenal side of endoplasmic reticulum membrane"/>
    <property type="evidence" value="ECO:0007669"/>
    <property type="project" value="UniProtKB-ARBA"/>
</dbReference>
<dbReference type="InterPro" id="IPR013783">
    <property type="entry name" value="Ig-like_fold"/>
</dbReference>
<dbReference type="CDD" id="cd07698">
    <property type="entry name" value="IgC1_MHC_I_alpha3"/>
    <property type="match status" value="1"/>
</dbReference>
<dbReference type="GO" id="GO:0002486">
    <property type="term" value="P:antigen processing and presentation of endogenous peptide antigen via MHC class I via ER pathway, TAP-independent"/>
    <property type="evidence" value="ECO:0007669"/>
    <property type="project" value="TreeGrafter"/>
</dbReference>
<reference evidence="15" key="1">
    <citation type="submission" date="2023-09" db="UniProtKB">
        <authorList>
            <consortium name="Ensembl"/>
        </authorList>
    </citation>
    <scope>IDENTIFICATION</scope>
</reference>
<dbReference type="GO" id="GO:0009897">
    <property type="term" value="C:external side of plasma membrane"/>
    <property type="evidence" value="ECO:0007669"/>
    <property type="project" value="TreeGrafter"/>
</dbReference>
<dbReference type="PANTHER" id="PTHR16675">
    <property type="entry name" value="MHC CLASS I-RELATED"/>
    <property type="match status" value="1"/>
</dbReference>
<evidence type="ECO:0000313" key="15">
    <source>
        <dbReference type="Ensembl" id="ENSCCNP00000027813.1"/>
    </source>
</evidence>
<comment type="subcellular location">
    <subcellularLocation>
        <location evidence="2">Membrane</location>
        <topology evidence="2">Single-pass type I membrane protein</topology>
    </subcellularLocation>
</comment>
<dbReference type="Gene3D" id="3.30.500.10">
    <property type="entry name" value="MHC class I-like antigen recognition-like"/>
    <property type="match status" value="1"/>
</dbReference>
<evidence type="ECO:0000256" key="7">
    <source>
        <dbReference type="ARBA" id="ARBA00022859"/>
    </source>
</evidence>
<dbReference type="SMART" id="SM00407">
    <property type="entry name" value="IGc1"/>
    <property type="match status" value="1"/>
</dbReference>
<dbReference type="Proteomes" id="UP001732720">
    <property type="component" value="Chromosome 8"/>
</dbReference>
<evidence type="ECO:0000313" key="16">
    <source>
        <dbReference type="Proteomes" id="UP001732720"/>
    </source>
</evidence>
<dbReference type="FunFam" id="2.60.40.10:FF:000014">
    <property type="entry name" value="H-2 class I histocompatibility antigen, alpha chain"/>
    <property type="match status" value="1"/>
</dbReference>
<dbReference type="KEGG" id="ccan:109687282"/>
<keyword evidence="7" id="KW-0391">Immunity</keyword>
<keyword evidence="4" id="KW-0490">MHC I</keyword>
<feature type="signal peptide" evidence="13">
    <location>
        <begin position="1"/>
        <end position="25"/>
    </location>
</feature>
<evidence type="ECO:0000256" key="10">
    <source>
        <dbReference type="ARBA" id="ARBA00023180"/>
    </source>
</evidence>
<dbReference type="GO" id="GO:0042605">
    <property type="term" value="F:peptide antigen binding"/>
    <property type="evidence" value="ECO:0007669"/>
    <property type="project" value="TreeGrafter"/>
</dbReference>
<dbReference type="GO" id="GO:0005615">
    <property type="term" value="C:extracellular space"/>
    <property type="evidence" value="ECO:0007669"/>
    <property type="project" value="TreeGrafter"/>
</dbReference>
<feature type="transmembrane region" description="Helical" evidence="12">
    <location>
        <begin position="308"/>
        <end position="329"/>
    </location>
</feature>
<dbReference type="Pfam" id="PF00129">
    <property type="entry name" value="MHC_I"/>
    <property type="match status" value="1"/>
</dbReference>
<dbReference type="RefSeq" id="XP_020020701.1">
    <property type="nucleotide sequence ID" value="XM_020165112.1"/>
</dbReference>
<dbReference type="Gene3D" id="2.60.40.10">
    <property type="entry name" value="Immunoglobulins"/>
    <property type="match status" value="1"/>
</dbReference>
<dbReference type="InterPro" id="IPR050208">
    <property type="entry name" value="MHC_class-I_related"/>
</dbReference>
<dbReference type="GO" id="GO:0030670">
    <property type="term" value="C:phagocytic vesicle membrane"/>
    <property type="evidence" value="ECO:0007669"/>
    <property type="project" value="UniProtKB-ARBA"/>
</dbReference>
<dbReference type="FunFam" id="3.30.500.10:FF:000001">
    <property type="entry name" value="H-2 class I histocompatibility antigen, alpha chain"/>
    <property type="match status" value="1"/>
</dbReference>
<comment type="similarity">
    <text evidence="3 11">Belongs to the MHC class I family.</text>
</comment>
<dbReference type="InterPro" id="IPR007110">
    <property type="entry name" value="Ig-like_dom"/>
</dbReference>
<dbReference type="InterPro" id="IPR010579">
    <property type="entry name" value="MHC_I_a_C"/>
</dbReference>
<sequence>MKPVAPRSFLLLLLSWFQPLNKTWAGFHSLRYFHTSVSLPGRGEPRYIAVGYVDDTQFVRFDSDAADPRMEPRVPWMEWVGPEYWERETRNAKDTARSFRVNLRTLLGYYNHSEDGSHTLQWMYGCEVGPNRSRIRGYEQFAYEGSDYISLNEDLSSWTAADTAAQISKRKSEQACEAEHQRAYLEGECVEWLYKYLKNGKETLLRIDPPETHITHHPISDHKATLRCWALGFYPSEITLTWQRDGEDLSQDMELVETRPAGDGTFQKWVAVVVLSGEEQRYTCHVQHEGLPEPLTLRWEPPPLPSSLLVAIITGLVALLGIVVAAVIWRRSHEGRKRGSCIYTASKDRTHSSDAFLTA</sequence>
<keyword evidence="9 12" id="KW-0472">Membrane</keyword>
<evidence type="ECO:0000256" key="1">
    <source>
        <dbReference type="ARBA" id="ARBA00002297"/>
    </source>
</evidence>
<dbReference type="GO" id="GO:0002476">
    <property type="term" value="P:antigen processing and presentation of endogenous peptide antigen via MHC class Ib"/>
    <property type="evidence" value="ECO:0007669"/>
    <property type="project" value="TreeGrafter"/>
</dbReference>
<dbReference type="GO" id="GO:0001916">
    <property type="term" value="P:positive regulation of T cell mediated cytotoxicity"/>
    <property type="evidence" value="ECO:0007669"/>
    <property type="project" value="TreeGrafter"/>
</dbReference>
<dbReference type="InterPro" id="IPR037055">
    <property type="entry name" value="MHC_I-like_Ag-recog_sf"/>
</dbReference>
<keyword evidence="8 12" id="KW-1133">Transmembrane helix</keyword>
<dbReference type="Pfam" id="PF06623">
    <property type="entry name" value="MHC_I_C"/>
    <property type="match status" value="1"/>
</dbReference>
<organism evidence="17">
    <name type="scientific">Castor canadensis</name>
    <name type="common">American beaver</name>
    <dbReference type="NCBI Taxonomy" id="51338"/>
    <lineage>
        <taxon>Eukaryota</taxon>
        <taxon>Metazoa</taxon>
        <taxon>Chordata</taxon>
        <taxon>Craniata</taxon>
        <taxon>Vertebrata</taxon>
        <taxon>Euteleostomi</taxon>
        <taxon>Mammalia</taxon>
        <taxon>Eutheria</taxon>
        <taxon>Euarchontoglires</taxon>
        <taxon>Glires</taxon>
        <taxon>Rodentia</taxon>
        <taxon>Castorimorpha</taxon>
        <taxon>Castoridae</taxon>
        <taxon>Castor</taxon>
    </lineage>
</organism>
<dbReference type="PANTHER" id="PTHR16675:SF229">
    <property type="entry name" value="HLA CLASS I HISTOCOMPATIBILITY ANTIGEN, A ALPHA CHAIN"/>
    <property type="match status" value="1"/>
</dbReference>
<evidence type="ECO:0000256" key="2">
    <source>
        <dbReference type="ARBA" id="ARBA00004479"/>
    </source>
</evidence>
<dbReference type="GO" id="GO:0042612">
    <property type="term" value="C:MHC class I protein complex"/>
    <property type="evidence" value="ECO:0007669"/>
    <property type="project" value="UniProtKB-KW"/>
</dbReference>
<dbReference type="RefSeq" id="XP_073938721.1">
    <property type="nucleotide sequence ID" value="XM_074082620.1"/>
</dbReference>
<feature type="domain" description="Ig-like" evidence="14">
    <location>
        <begin position="210"/>
        <end position="298"/>
    </location>
</feature>
<evidence type="ECO:0000256" key="9">
    <source>
        <dbReference type="ARBA" id="ARBA00023136"/>
    </source>
</evidence>
<dbReference type="GO" id="GO:0005102">
    <property type="term" value="F:signaling receptor binding"/>
    <property type="evidence" value="ECO:0007669"/>
    <property type="project" value="TreeGrafter"/>
</dbReference>
<dbReference type="InterPro" id="IPR036179">
    <property type="entry name" value="Ig-like_dom_sf"/>
</dbReference>
<dbReference type="InterPro" id="IPR011162">
    <property type="entry name" value="MHC_I/II-like_Ag-recog"/>
</dbReference>
<protein>
    <submittedName>
        <fullName evidence="17">Patr class I histocompatibility antigen, alpha chain E-like</fullName>
    </submittedName>
</protein>
<dbReference type="GO" id="GO:0006955">
    <property type="term" value="P:immune response"/>
    <property type="evidence" value="ECO:0007669"/>
    <property type="project" value="InterPro"/>
</dbReference>
<gene>
    <name evidence="15 17" type="primary">LOC109687282</name>
</gene>
<dbReference type="InterPro" id="IPR003006">
    <property type="entry name" value="Ig/MHC_CS"/>
</dbReference>
<comment type="function">
    <text evidence="1">Involved in the presentation of foreign antigens to the immune system.</text>
</comment>
<proteinExistence type="inferred from homology"/>
<evidence type="ECO:0000256" key="13">
    <source>
        <dbReference type="SAM" id="SignalP"/>
    </source>
</evidence>
<dbReference type="SUPFAM" id="SSF54452">
    <property type="entry name" value="MHC antigen-recognition domain"/>
    <property type="match status" value="1"/>
</dbReference>
<keyword evidence="10" id="KW-0325">Glycoprotein</keyword>
<evidence type="ECO:0000256" key="8">
    <source>
        <dbReference type="ARBA" id="ARBA00022989"/>
    </source>
</evidence>
<feature type="chain" id="PRO_5044665069" evidence="13">
    <location>
        <begin position="26"/>
        <end position="359"/>
    </location>
</feature>
<evidence type="ECO:0000256" key="12">
    <source>
        <dbReference type="SAM" id="Phobius"/>
    </source>
</evidence>
<dbReference type="RefSeq" id="XP_073938720.1">
    <property type="nucleotide sequence ID" value="XM_074082619.1"/>
</dbReference>
<evidence type="ECO:0000313" key="17">
    <source>
        <dbReference type="RefSeq" id="XP_020020701.1"/>
    </source>
</evidence>
<dbReference type="PRINTS" id="PR01638">
    <property type="entry name" value="MHCCLASSI"/>
</dbReference>
<dbReference type="Ensembl" id="ENSCCNT00000035174.1">
    <property type="protein sequence ID" value="ENSCCNP00000027813.1"/>
    <property type="gene ID" value="ENSCCNG00000026860.1"/>
</dbReference>
<keyword evidence="16" id="KW-1185">Reference proteome</keyword>
<evidence type="ECO:0000259" key="14">
    <source>
        <dbReference type="PROSITE" id="PS50835"/>
    </source>
</evidence>
<evidence type="ECO:0000256" key="5">
    <source>
        <dbReference type="ARBA" id="ARBA00022553"/>
    </source>
</evidence>
<dbReference type="SUPFAM" id="SSF48726">
    <property type="entry name" value="Immunoglobulin"/>
    <property type="match status" value="1"/>
</dbReference>
<evidence type="ECO:0000256" key="4">
    <source>
        <dbReference type="ARBA" id="ARBA00022451"/>
    </source>
</evidence>
<evidence type="ECO:0000256" key="6">
    <source>
        <dbReference type="ARBA" id="ARBA00022692"/>
    </source>
</evidence>
<reference evidence="17" key="2">
    <citation type="submission" date="2025-04" db="UniProtKB">
        <authorList>
            <consortium name="RefSeq"/>
        </authorList>
    </citation>
    <scope>IDENTIFICATION</scope>
    <source>
        <tissue evidence="17">Leukocyte</tissue>
    </source>
</reference>
<dbReference type="PROSITE" id="PS50835">
    <property type="entry name" value="IG_LIKE"/>
    <property type="match status" value="1"/>
</dbReference>
<dbReference type="InterPro" id="IPR011161">
    <property type="entry name" value="MHC_I-like_Ag-recog"/>
</dbReference>
<accession>A0A8B7UM56</accession>
<dbReference type="PROSITE" id="PS00290">
    <property type="entry name" value="IG_MHC"/>
    <property type="match status" value="1"/>
</dbReference>